<organism evidence="1">
    <name type="scientific">Tanacetum cinerariifolium</name>
    <name type="common">Dalmatian daisy</name>
    <name type="synonym">Chrysanthemum cinerariifolium</name>
    <dbReference type="NCBI Taxonomy" id="118510"/>
    <lineage>
        <taxon>Eukaryota</taxon>
        <taxon>Viridiplantae</taxon>
        <taxon>Streptophyta</taxon>
        <taxon>Embryophyta</taxon>
        <taxon>Tracheophyta</taxon>
        <taxon>Spermatophyta</taxon>
        <taxon>Magnoliopsida</taxon>
        <taxon>eudicotyledons</taxon>
        <taxon>Gunneridae</taxon>
        <taxon>Pentapetalae</taxon>
        <taxon>asterids</taxon>
        <taxon>campanulids</taxon>
        <taxon>Asterales</taxon>
        <taxon>Asteraceae</taxon>
        <taxon>Asteroideae</taxon>
        <taxon>Anthemideae</taxon>
        <taxon>Anthemidinae</taxon>
        <taxon>Tanacetum</taxon>
    </lineage>
</organism>
<comment type="caution">
    <text evidence="1">The sequence shown here is derived from an EMBL/GenBank/DDBJ whole genome shotgun (WGS) entry which is preliminary data.</text>
</comment>
<dbReference type="EMBL" id="BKCJ010007230">
    <property type="protein sequence ID" value="GEU76186.1"/>
    <property type="molecule type" value="Genomic_DNA"/>
</dbReference>
<reference evidence="1" key="1">
    <citation type="journal article" date="2019" name="Sci. Rep.">
        <title>Draft genome of Tanacetum cinerariifolium, the natural source of mosquito coil.</title>
        <authorList>
            <person name="Yamashiro T."/>
            <person name="Shiraishi A."/>
            <person name="Satake H."/>
            <person name="Nakayama K."/>
        </authorList>
    </citation>
    <scope>NUCLEOTIDE SEQUENCE</scope>
</reference>
<dbReference type="Gene3D" id="2.60.120.560">
    <property type="entry name" value="Exo-inulinase, domain 1"/>
    <property type="match status" value="1"/>
</dbReference>
<gene>
    <name evidence="1" type="ORF">Tci_048164</name>
</gene>
<name>A0A6L2MQD1_TANCI</name>
<protein>
    <submittedName>
        <fullName evidence="1">Beta-fructofuranosidase, insoluble isoenzyme CWINV6-like</fullName>
    </submittedName>
</protein>
<accession>A0A6L2MQD1</accession>
<proteinExistence type="predicted"/>
<sequence length="227" mass="25428">MKLDGVVGNGEKQATKENKDSKVGFLTRLFDSADSTLGKADVTISFKLEDFKEVAVLDAISVDPQALCIKRGASSKGVFQILSSLALASKDLEERNAAFFRPIVRNNIDTTSFSAFSVAWRWEQCYFTNDAKPSEIPTTTTHQVEALYRWANELIQRPPYCIGRLQQTTNLRKKSLGNGFSHEQDLPRGEHTYGFMFFNEHGSGHITKNELEEARNKFLTDGAPRGK</sequence>
<dbReference type="AlphaFoldDB" id="A0A6L2MQD1"/>
<evidence type="ECO:0000313" key="1">
    <source>
        <dbReference type="EMBL" id="GEU76186.1"/>
    </source>
</evidence>